<dbReference type="InterPro" id="IPR001506">
    <property type="entry name" value="Peptidase_M12A"/>
</dbReference>
<keyword evidence="4 10" id="KW-0378">Hydrolase</keyword>
<evidence type="ECO:0000256" key="1">
    <source>
        <dbReference type="ARBA" id="ARBA00022670"/>
    </source>
</evidence>
<dbReference type="EMBL" id="OU893334">
    <property type="protein sequence ID" value="CAG9791605.1"/>
    <property type="molecule type" value="Genomic_DNA"/>
</dbReference>
<keyword evidence="1 10" id="KW-0645">Protease</keyword>
<dbReference type="FunFam" id="3.40.390.10:FF:000015">
    <property type="entry name" value="Meprin A subunit"/>
    <property type="match status" value="1"/>
</dbReference>
<dbReference type="PROSITE" id="PS51864">
    <property type="entry name" value="ASTACIN"/>
    <property type="match status" value="1"/>
</dbReference>
<keyword evidence="8" id="KW-1015">Disulfide bond</keyword>
<dbReference type="Gene3D" id="3.40.390.10">
    <property type="entry name" value="Collagenase (Catalytic Domain)"/>
    <property type="match status" value="1"/>
</dbReference>
<dbReference type="GO" id="GO:0006508">
    <property type="term" value="P:proteolysis"/>
    <property type="evidence" value="ECO:0007669"/>
    <property type="project" value="UniProtKB-KW"/>
</dbReference>
<reference evidence="13" key="1">
    <citation type="submission" date="2021-12" db="EMBL/GenBank/DDBJ databases">
        <authorList>
            <person name="King R."/>
        </authorList>
    </citation>
    <scope>NUCLEOTIDE SEQUENCE</scope>
</reference>
<evidence type="ECO:0000256" key="9">
    <source>
        <dbReference type="ARBA" id="ARBA00023180"/>
    </source>
</evidence>
<dbReference type="EC" id="3.4.24.-" evidence="11"/>
<evidence type="ECO:0000256" key="2">
    <source>
        <dbReference type="ARBA" id="ARBA00022723"/>
    </source>
</evidence>
<keyword evidence="2 10" id="KW-0479">Metal-binding</keyword>
<feature type="binding site" evidence="10">
    <location>
        <position position="194"/>
    </location>
    <ligand>
        <name>Zn(2+)</name>
        <dbReference type="ChEBI" id="CHEBI:29105"/>
        <note>catalytic</note>
    </ligand>
</feature>
<evidence type="ECO:0000313" key="14">
    <source>
        <dbReference type="Proteomes" id="UP001153714"/>
    </source>
</evidence>
<dbReference type="InterPro" id="IPR006026">
    <property type="entry name" value="Peptidase_Metallo"/>
</dbReference>
<keyword evidence="14" id="KW-1185">Reference proteome</keyword>
<dbReference type="SUPFAM" id="SSF55486">
    <property type="entry name" value="Metalloproteases ('zincins'), catalytic domain"/>
    <property type="match status" value="1"/>
</dbReference>
<dbReference type="SMART" id="SM00235">
    <property type="entry name" value="ZnMc"/>
    <property type="match status" value="1"/>
</dbReference>
<keyword evidence="3 11" id="KW-0732">Signal</keyword>
<evidence type="ECO:0000256" key="7">
    <source>
        <dbReference type="ARBA" id="ARBA00023145"/>
    </source>
</evidence>
<keyword evidence="9" id="KW-0325">Glycoprotein</keyword>
<dbReference type="InterPro" id="IPR024079">
    <property type="entry name" value="MetalloPept_cat_dom_sf"/>
</dbReference>
<sequence length="406" mass="45577">MARTQTVLLIQLFLISCYNAVPIENDLEVLDNNSIDMAENSIDGADNSINLSHLGSEAFGSPKNESGDALTEWNESSLMNPEEMGSYAEGDILIPHPLGRNGVREQSSWWPNGIIPYVIEGYYNQEQRDLIRKAIADYHRLTCLRFVPYNGQKDYITIQSGNTGCWSSVGRIGGRQEVNLQAPGCVSKKGTVLHELLHAVGFMHEQSRPERDDFVTVVYNNIKPGAENNFRKADKEHTNDFGVTYDYNSVMHYSEYAFSRNSKKTIEPKVSGVTLGQREGLSRGDVKKVNNMYKCKKEAYPTSLPYGWNRIRRMGHGSPRGPGFAGSEPQSGWVGNIFQSLFGHKMANPLCRACMETEETSTHVILECRSLSRQRTTYLGSPRTLVEACGRVRKLTGFLEELGWQD</sequence>
<evidence type="ECO:0000256" key="4">
    <source>
        <dbReference type="ARBA" id="ARBA00022801"/>
    </source>
</evidence>
<dbReference type="InterPro" id="IPR034035">
    <property type="entry name" value="Astacin-like_dom"/>
</dbReference>
<evidence type="ECO:0000256" key="8">
    <source>
        <dbReference type="ARBA" id="ARBA00023157"/>
    </source>
</evidence>
<keyword evidence="5 10" id="KW-0862">Zinc</keyword>
<reference evidence="13" key="2">
    <citation type="submission" date="2022-10" db="EMBL/GenBank/DDBJ databases">
        <authorList>
            <consortium name="ENA_rothamsted_submissions"/>
            <consortium name="culmorum"/>
            <person name="King R."/>
        </authorList>
    </citation>
    <scope>NUCLEOTIDE SEQUENCE</scope>
</reference>
<evidence type="ECO:0000259" key="12">
    <source>
        <dbReference type="PROSITE" id="PS51864"/>
    </source>
</evidence>
<dbReference type="OrthoDB" id="291007at2759"/>
<protein>
    <recommendedName>
        <fullName evidence="11">Metalloendopeptidase</fullName>
        <ecNumber evidence="11">3.4.24.-</ecNumber>
    </recommendedName>
</protein>
<gene>
    <name evidence="13" type="ORF">DIATSA_LOCUS9210</name>
</gene>
<feature type="binding site" evidence="10">
    <location>
        <position position="204"/>
    </location>
    <ligand>
        <name>Zn(2+)</name>
        <dbReference type="ChEBI" id="CHEBI:29105"/>
        <note>catalytic</note>
    </ligand>
</feature>
<evidence type="ECO:0000256" key="5">
    <source>
        <dbReference type="ARBA" id="ARBA00022833"/>
    </source>
</evidence>
<feature type="domain" description="Peptidase M12A" evidence="12">
    <location>
        <begin position="101"/>
        <end position="296"/>
    </location>
</feature>
<dbReference type="CDD" id="cd04280">
    <property type="entry name" value="ZnMc_astacin_like"/>
    <property type="match status" value="1"/>
</dbReference>
<feature type="signal peptide" evidence="11">
    <location>
        <begin position="1"/>
        <end position="20"/>
    </location>
</feature>
<dbReference type="PROSITE" id="PS51257">
    <property type="entry name" value="PROKAR_LIPOPROTEIN"/>
    <property type="match status" value="1"/>
</dbReference>
<evidence type="ECO:0000256" key="10">
    <source>
        <dbReference type="PROSITE-ProRule" id="PRU01211"/>
    </source>
</evidence>
<keyword evidence="6 10" id="KW-0482">Metalloprotease</keyword>
<keyword evidence="7" id="KW-0865">Zymogen</keyword>
<proteinExistence type="predicted"/>
<evidence type="ECO:0000256" key="6">
    <source>
        <dbReference type="ARBA" id="ARBA00023049"/>
    </source>
</evidence>
<evidence type="ECO:0000313" key="13">
    <source>
        <dbReference type="EMBL" id="CAG9791605.1"/>
    </source>
</evidence>
<dbReference type="PRINTS" id="PR00480">
    <property type="entry name" value="ASTACIN"/>
</dbReference>
<accession>A0A9N9R8F4</accession>
<dbReference type="GO" id="GO:0008270">
    <property type="term" value="F:zinc ion binding"/>
    <property type="evidence" value="ECO:0007669"/>
    <property type="project" value="UniProtKB-UniRule"/>
</dbReference>
<organism evidence="13 14">
    <name type="scientific">Diatraea saccharalis</name>
    <name type="common">sugarcane borer</name>
    <dbReference type="NCBI Taxonomy" id="40085"/>
    <lineage>
        <taxon>Eukaryota</taxon>
        <taxon>Metazoa</taxon>
        <taxon>Ecdysozoa</taxon>
        <taxon>Arthropoda</taxon>
        <taxon>Hexapoda</taxon>
        <taxon>Insecta</taxon>
        <taxon>Pterygota</taxon>
        <taxon>Neoptera</taxon>
        <taxon>Endopterygota</taxon>
        <taxon>Lepidoptera</taxon>
        <taxon>Glossata</taxon>
        <taxon>Ditrysia</taxon>
        <taxon>Pyraloidea</taxon>
        <taxon>Crambidae</taxon>
        <taxon>Crambinae</taxon>
        <taxon>Diatraea</taxon>
    </lineage>
</organism>
<evidence type="ECO:0000256" key="3">
    <source>
        <dbReference type="ARBA" id="ARBA00022729"/>
    </source>
</evidence>
<comment type="caution">
    <text evidence="10">Lacks conserved residue(s) required for the propagation of feature annotation.</text>
</comment>
<dbReference type="GO" id="GO:0004222">
    <property type="term" value="F:metalloendopeptidase activity"/>
    <property type="evidence" value="ECO:0007669"/>
    <property type="project" value="UniProtKB-UniRule"/>
</dbReference>
<comment type="cofactor">
    <cofactor evidence="10 11">
        <name>Zn(2+)</name>
        <dbReference type="ChEBI" id="CHEBI:29105"/>
    </cofactor>
    <text evidence="10 11">Binds 1 zinc ion per subunit.</text>
</comment>
<evidence type="ECO:0000256" key="11">
    <source>
        <dbReference type="RuleBase" id="RU361183"/>
    </source>
</evidence>
<dbReference type="Pfam" id="PF01400">
    <property type="entry name" value="Astacin"/>
    <property type="match status" value="1"/>
</dbReference>
<dbReference type="PANTHER" id="PTHR10127">
    <property type="entry name" value="DISCOIDIN, CUB, EGF, LAMININ , AND ZINC METALLOPROTEASE DOMAIN CONTAINING"/>
    <property type="match status" value="1"/>
</dbReference>
<feature type="binding site" evidence="10">
    <location>
        <position position="198"/>
    </location>
    <ligand>
        <name>Zn(2+)</name>
        <dbReference type="ChEBI" id="CHEBI:29105"/>
        <note>catalytic</note>
    </ligand>
</feature>
<feature type="chain" id="PRO_5040532133" description="Metalloendopeptidase" evidence="11">
    <location>
        <begin position="21"/>
        <end position="406"/>
    </location>
</feature>
<feature type="active site" evidence="10">
    <location>
        <position position="195"/>
    </location>
</feature>
<name>A0A9N9R8F4_9NEOP</name>
<dbReference type="AlphaFoldDB" id="A0A9N9R8F4"/>
<dbReference type="Proteomes" id="UP001153714">
    <property type="component" value="Chromosome 3"/>
</dbReference>
<dbReference type="PANTHER" id="PTHR10127:SF780">
    <property type="entry name" value="METALLOENDOPEPTIDASE"/>
    <property type="match status" value="1"/>
</dbReference>